<gene>
    <name evidence="2" type="ORF">WJX73_001009</name>
</gene>
<sequence>MTLPKILSSLSANLSFQNPSLEERFASSYGRKSVRSSCCLRVVQALCWTAGLRHLEAQKWKVSILIMVTAMISLELLTCALIAANKQYHRHDKIKSYRFVLATMGNFLLLAALDHPMVNHTVFPAISRALFVIFDQMRLQSAVNVYGVNVARQSFLATCHDVTAEDLGEYWARQARVARRDR</sequence>
<keyword evidence="1" id="KW-0812">Transmembrane</keyword>
<feature type="transmembrane region" description="Helical" evidence="1">
    <location>
        <begin position="62"/>
        <end position="84"/>
    </location>
</feature>
<keyword evidence="3" id="KW-1185">Reference proteome</keyword>
<reference evidence="2 3" key="1">
    <citation type="journal article" date="2024" name="Nat. Commun.">
        <title>Phylogenomics reveals the evolutionary origins of lichenization in chlorophyte algae.</title>
        <authorList>
            <person name="Puginier C."/>
            <person name="Libourel C."/>
            <person name="Otte J."/>
            <person name="Skaloud P."/>
            <person name="Haon M."/>
            <person name="Grisel S."/>
            <person name="Petersen M."/>
            <person name="Berrin J.G."/>
            <person name="Delaux P.M."/>
            <person name="Dal Grande F."/>
            <person name="Keller J."/>
        </authorList>
    </citation>
    <scope>NUCLEOTIDE SEQUENCE [LARGE SCALE GENOMIC DNA]</scope>
    <source>
        <strain evidence="2 3">SAG 2036</strain>
    </source>
</reference>
<dbReference type="AlphaFoldDB" id="A0AAW1NUN9"/>
<keyword evidence="1" id="KW-0472">Membrane</keyword>
<evidence type="ECO:0000313" key="2">
    <source>
        <dbReference type="EMBL" id="KAK9793194.1"/>
    </source>
</evidence>
<dbReference type="Proteomes" id="UP001465755">
    <property type="component" value="Unassembled WGS sequence"/>
</dbReference>
<accession>A0AAW1NUN9</accession>
<feature type="transmembrane region" description="Helical" evidence="1">
    <location>
        <begin position="96"/>
        <end position="113"/>
    </location>
</feature>
<organism evidence="2 3">
    <name type="scientific">Symbiochloris irregularis</name>
    <dbReference type="NCBI Taxonomy" id="706552"/>
    <lineage>
        <taxon>Eukaryota</taxon>
        <taxon>Viridiplantae</taxon>
        <taxon>Chlorophyta</taxon>
        <taxon>core chlorophytes</taxon>
        <taxon>Trebouxiophyceae</taxon>
        <taxon>Trebouxiales</taxon>
        <taxon>Trebouxiaceae</taxon>
        <taxon>Symbiochloris</taxon>
    </lineage>
</organism>
<comment type="caution">
    <text evidence="2">The sequence shown here is derived from an EMBL/GenBank/DDBJ whole genome shotgun (WGS) entry which is preliminary data.</text>
</comment>
<protein>
    <recommendedName>
        <fullName evidence="4">LAGLIDADG homing endonuclease</fullName>
    </recommendedName>
</protein>
<evidence type="ECO:0000313" key="3">
    <source>
        <dbReference type="Proteomes" id="UP001465755"/>
    </source>
</evidence>
<dbReference type="EMBL" id="JALJOQ010000153">
    <property type="protein sequence ID" value="KAK9793194.1"/>
    <property type="molecule type" value="Genomic_DNA"/>
</dbReference>
<keyword evidence="1" id="KW-1133">Transmembrane helix</keyword>
<name>A0AAW1NUN9_9CHLO</name>
<proteinExistence type="predicted"/>
<evidence type="ECO:0008006" key="4">
    <source>
        <dbReference type="Google" id="ProtNLM"/>
    </source>
</evidence>
<evidence type="ECO:0000256" key="1">
    <source>
        <dbReference type="SAM" id="Phobius"/>
    </source>
</evidence>